<dbReference type="STRING" id="869279.SE15_03290"/>
<organism evidence="2 3">
    <name type="scientific">Thermanaerothrix daxensis</name>
    <dbReference type="NCBI Taxonomy" id="869279"/>
    <lineage>
        <taxon>Bacteria</taxon>
        <taxon>Bacillati</taxon>
        <taxon>Chloroflexota</taxon>
        <taxon>Anaerolineae</taxon>
        <taxon>Anaerolineales</taxon>
        <taxon>Anaerolineaceae</taxon>
        <taxon>Thermanaerothrix</taxon>
    </lineage>
</organism>
<feature type="compositionally biased region" description="Basic and acidic residues" evidence="1">
    <location>
        <begin position="120"/>
        <end position="144"/>
    </location>
</feature>
<evidence type="ECO:0000256" key="1">
    <source>
        <dbReference type="SAM" id="MobiDB-lite"/>
    </source>
</evidence>
<keyword evidence="3" id="KW-1185">Reference proteome</keyword>
<feature type="region of interest" description="Disordered" evidence="1">
    <location>
        <begin position="120"/>
        <end position="154"/>
    </location>
</feature>
<proteinExistence type="predicted"/>
<dbReference type="Proteomes" id="UP000050544">
    <property type="component" value="Unassembled WGS sequence"/>
</dbReference>
<dbReference type="EMBL" id="LGKO01000002">
    <property type="protein sequence ID" value="KPL84199.1"/>
    <property type="molecule type" value="Genomic_DNA"/>
</dbReference>
<accession>A0A0P6YN65</accession>
<dbReference type="OrthoDB" id="152033at2"/>
<dbReference type="PATRIC" id="fig|869279.4.peg.664"/>
<gene>
    <name evidence="2" type="ORF">SE15_03290</name>
</gene>
<sequence>MSEVYRERALADLIAAERDLRESAERLARDYRALVLELAQRLAGEALEARRREDPSVPQGWTPAEWRAFFLTALPGTGQSGWTASNNGHHAALERKIEQLEKEVAGLRERLNQAQMALTRVERERDHAQREAERWKAKAEEKPKAQGSETAVQRRLPTLDDLPDLYRTLARDLEQMIIPQAPGRFEQALRPEDGIRYRRKVLILKAISAMGLCARLEIDRVISVVEGISPRTNSVRRPAEELVESGLLIGDSLRIEHPITTGLAVYRLSEDGRALCREWGWAVVENEWERVLRLHQGEAQEAHTVMILAFALHARLRGWNAVVLPEVEGTNAAPDVLVERGEERWYVEVERGDGSRRKWKNLAGLNGGQVALCAADGMGRARLVRDCKAEGLSGVATDLEGLIFEDGAPRDLVEITPSEPLWIERW</sequence>
<name>A0A0P6YN65_9CHLR</name>
<dbReference type="AlphaFoldDB" id="A0A0P6YN65"/>
<dbReference type="RefSeq" id="WP_054520664.1">
    <property type="nucleotide sequence ID" value="NZ_LGKO01000002.1"/>
</dbReference>
<comment type="caution">
    <text evidence="2">The sequence shown here is derived from an EMBL/GenBank/DDBJ whole genome shotgun (WGS) entry which is preliminary data.</text>
</comment>
<protein>
    <submittedName>
        <fullName evidence="2">Uncharacterized protein</fullName>
    </submittedName>
</protein>
<evidence type="ECO:0000313" key="3">
    <source>
        <dbReference type="Proteomes" id="UP000050544"/>
    </source>
</evidence>
<evidence type="ECO:0000313" key="2">
    <source>
        <dbReference type="EMBL" id="KPL84199.1"/>
    </source>
</evidence>
<reference evidence="2 3" key="1">
    <citation type="submission" date="2015-07" db="EMBL/GenBank/DDBJ databases">
        <title>Whole genome sequence of Thermanaerothrix daxensis DSM 23592.</title>
        <authorList>
            <person name="Hemp J."/>
            <person name="Ward L.M."/>
            <person name="Pace L.A."/>
            <person name="Fischer W.W."/>
        </authorList>
    </citation>
    <scope>NUCLEOTIDE SEQUENCE [LARGE SCALE GENOMIC DNA]</scope>
    <source>
        <strain evidence="2 3">GNS-1</strain>
    </source>
</reference>